<dbReference type="Pfam" id="PF00005">
    <property type="entry name" value="ABC_tran"/>
    <property type="match status" value="1"/>
</dbReference>
<dbReference type="Proteomes" id="UP000553632">
    <property type="component" value="Unassembled WGS sequence"/>
</dbReference>
<dbReference type="EMBL" id="JABANO010012762">
    <property type="protein sequence ID" value="KAF4741239.1"/>
    <property type="molecule type" value="Genomic_DNA"/>
</dbReference>
<comment type="caution">
    <text evidence="4">The sequence shown here is derived from an EMBL/GenBank/DDBJ whole genome shotgun (WGS) entry which is preliminary data.</text>
</comment>
<dbReference type="GO" id="GO:0005524">
    <property type="term" value="F:ATP binding"/>
    <property type="evidence" value="ECO:0007669"/>
    <property type="project" value="InterPro"/>
</dbReference>
<dbReference type="SUPFAM" id="SSF52540">
    <property type="entry name" value="P-loop containing nucleoside triphosphate hydrolases"/>
    <property type="match status" value="1"/>
</dbReference>
<feature type="compositionally biased region" description="Basic residues" evidence="2">
    <location>
        <begin position="1"/>
        <end position="17"/>
    </location>
</feature>
<name>A0A7J6T7L4_PEROL</name>
<dbReference type="InterPro" id="IPR050611">
    <property type="entry name" value="ABCF"/>
</dbReference>
<evidence type="ECO:0000259" key="3">
    <source>
        <dbReference type="Pfam" id="PF00005"/>
    </source>
</evidence>
<reference evidence="4 5" key="1">
    <citation type="submission" date="2020-04" db="EMBL/GenBank/DDBJ databases">
        <title>Perkinsus olseni comparative genomics.</title>
        <authorList>
            <person name="Bogema D.R."/>
        </authorList>
    </citation>
    <scope>NUCLEOTIDE SEQUENCE [LARGE SCALE GENOMIC DNA]</scope>
    <source>
        <strain evidence="4 5">ATCC PRA-207</strain>
    </source>
</reference>
<dbReference type="AlphaFoldDB" id="A0A7J6T7L4"/>
<proteinExistence type="predicted"/>
<dbReference type="GO" id="GO:0016887">
    <property type="term" value="F:ATP hydrolysis activity"/>
    <property type="evidence" value="ECO:0007669"/>
    <property type="project" value="InterPro"/>
</dbReference>
<sequence length="256" mass="27399">MVRSSKRVANRGHKKKKAEGDSSSSSAAEKAAPKIQDAQLAQIAKFGLPSGLSSLADADDFTARWLECLAEGRQWGGASYGGRGVQVHNSGDVIIDNVTLCYVGKTGSTYLLENAKVQFLKAHCYGLIGVNGAGKTTLLRRLASFTLPGTPLHLKYAYVAQELTPPPEEEALTTLDYTVAADVERALLMKEDADLNEKLTSGADMTDEEVQRVTEVVEQLDAIGADQAEDRARAVLKGLGFPERLIDAPVKHLSGG</sequence>
<dbReference type="Gene3D" id="3.40.50.300">
    <property type="entry name" value="P-loop containing nucleotide triphosphate hydrolases"/>
    <property type="match status" value="1"/>
</dbReference>
<gene>
    <name evidence="4" type="ORF">FOZ63_016429</name>
</gene>
<evidence type="ECO:0000256" key="2">
    <source>
        <dbReference type="SAM" id="MobiDB-lite"/>
    </source>
</evidence>
<dbReference type="InterPro" id="IPR027417">
    <property type="entry name" value="P-loop_NTPase"/>
</dbReference>
<evidence type="ECO:0000256" key="1">
    <source>
        <dbReference type="ARBA" id="ARBA00022737"/>
    </source>
</evidence>
<protein>
    <recommendedName>
        <fullName evidence="3">ABC transporter domain-containing protein</fullName>
    </recommendedName>
</protein>
<keyword evidence="5" id="KW-1185">Reference proteome</keyword>
<evidence type="ECO:0000313" key="5">
    <source>
        <dbReference type="Proteomes" id="UP000553632"/>
    </source>
</evidence>
<feature type="domain" description="ABC transporter" evidence="3">
    <location>
        <begin position="112"/>
        <end position="256"/>
    </location>
</feature>
<feature type="non-terminal residue" evidence="4">
    <location>
        <position position="256"/>
    </location>
</feature>
<evidence type="ECO:0000313" key="4">
    <source>
        <dbReference type="EMBL" id="KAF4741239.1"/>
    </source>
</evidence>
<organism evidence="4 5">
    <name type="scientific">Perkinsus olseni</name>
    <name type="common">Perkinsus atlanticus</name>
    <dbReference type="NCBI Taxonomy" id="32597"/>
    <lineage>
        <taxon>Eukaryota</taxon>
        <taxon>Sar</taxon>
        <taxon>Alveolata</taxon>
        <taxon>Perkinsozoa</taxon>
        <taxon>Perkinsea</taxon>
        <taxon>Perkinsida</taxon>
        <taxon>Perkinsidae</taxon>
        <taxon>Perkinsus</taxon>
    </lineage>
</organism>
<dbReference type="PANTHER" id="PTHR19211">
    <property type="entry name" value="ATP-BINDING TRANSPORT PROTEIN-RELATED"/>
    <property type="match status" value="1"/>
</dbReference>
<keyword evidence="1" id="KW-0677">Repeat</keyword>
<dbReference type="InterPro" id="IPR003439">
    <property type="entry name" value="ABC_transporter-like_ATP-bd"/>
</dbReference>
<feature type="region of interest" description="Disordered" evidence="2">
    <location>
        <begin position="1"/>
        <end position="33"/>
    </location>
</feature>
<dbReference type="PANTHER" id="PTHR19211:SF14">
    <property type="entry name" value="ATP-BINDING CASSETTE SUB-FAMILY F MEMBER 1"/>
    <property type="match status" value="1"/>
</dbReference>
<accession>A0A7J6T7L4</accession>
<feature type="compositionally biased region" description="Low complexity" evidence="2">
    <location>
        <begin position="21"/>
        <end position="30"/>
    </location>
</feature>